<accession>A0ACA9PB46</accession>
<proteinExistence type="predicted"/>
<name>A0ACA9PB46_9GLOM</name>
<evidence type="ECO:0000313" key="1">
    <source>
        <dbReference type="EMBL" id="CAG8701693.1"/>
    </source>
</evidence>
<reference evidence="1" key="1">
    <citation type="submission" date="2021-06" db="EMBL/GenBank/DDBJ databases">
        <authorList>
            <person name="Kallberg Y."/>
            <person name="Tangrot J."/>
            <person name="Rosling A."/>
        </authorList>
    </citation>
    <scope>NUCLEOTIDE SEQUENCE</scope>
    <source>
        <strain evidence="1">IL203A</strain>
    </source>
</reference>
<feature type="non-terminal residue" evidence="1">
    <location>
        <position position="1"/>
    </location>
</feature>
<gene>
    <name evidence="1" type="ORF">DHETER_LOCUS11789</name>
</gene>
<comment type="caution">
    <text evidence="1">The sequence shown here is derived from an EMBL/GenBank/DDBJ whole genome shotgun (WGS) entry which is preliminary data.</text>
</comment>
<protein>
    <submittedName>
        <fullName evidence="1">15205_t:CDS:1</fullName>
    </submittedName>
</protein>
<sequence length="48" mass="5387">RTSFQRHYSKLNIEDFNDIIRIFEIGTASNKGYYLIGGDYFAAAAAAP</sequence>
<dbReference type="EMBL" id="CAJVPU010026889">
    <property type="protein sequence ID" value="CAG8701693.1"/>
    <property type="molecule type" value="Genomic_DNA"/>
</dbReference>
<keyword evidence="2" id="KW-1185">Reference proteome</keyword>
<organism evidence="1 2">
    <name type="scientific">Dentiscutata heterogama</name>
    <dbReference type="NCBI Taxonomy" id="1316150"/>
    <lineage>
        <taxon>Eukaryota</taxon>
        <taxon>Fungi</taxon>
        <taxon>Fungi incertae sedis</taxon>
        <taxon>Mucoromycota</taxon>
        <taxon>Glomeromycotina</taxon>
        <taxon>Glomeromycetes</taxon>
        <taxon>Diversisporales</taxon>
        <taxon>Gigasporaceae</taxon>
        <taxon>Dentiscutata</taxon>
    </lineage>
</organism>
<dbReference type="Proteomes" id="UP000789702">
    <property type="component" value="Unassembled WGS sequence"/>
</dbReference>
<evidence type="ECO:0000313" key="2">
    <source>
        <dbReference type="Proteomes" id="UP000789702"/>
    </source>
</evidence>